<proteinExistence type="predicted"/>
<protein>
    <recommendedName>
        <fullName evidence="3">DUF2188 domain-containing protein</fullName>
    </recommendedName>
</protein>
<dbReference type="InterPro" id="IPR018691">
    <property type="entry name" value="DUF2188"/>
</dbReference>
<dbReference type="AlphaFoldDB" id="A0A0F3IN81"/>
<sequence length="83" mass="9473">MSRTSTHPIFWVAPHFDEWHVQTDGADRPEALFDAREDAVEWACRVAQRQSPGIVRVVDYHGNITSQFFFADMAGDLDRRPAA</sequence>
<dbReference type="Pfam" id="PF09954">
    <property type="entry name" value="DUF2188"/>
    <property type="match status" value="1"/>
</dbReference>
<reference evidence="1 2" key="1">
    <citation type="submission" date="2015-03" db="EMBL/GenBank/DDBJ databases">
        <title>Draft genome sequence of Elstera litoralis.</title>
        <authorList>
            <person name="Rahalkar M.C."/>
            <person name="Dhakephalkar P.K."/>
            <person name="Pore S.D."/>
            <person name="Arora P."/>
            <person name="Kapse N.G."/>
            <person name="Pandit P.S."/>
        </authorList>
    </citation>
    <scope>NUCLEOTIDE SEQUENCE [LARGE SCALE GENOMIC DNA]</scope>
    <source>
        <strain evidence="1 2">Dia-1</strain>
    </source>
</reference>
<accession>A0A0F3IN81</accession>
<evidence type="ECO:0008006" key="3">
    <source>
        <dbReference type="Google" id="ProtNLM"/>
    </source>
</evidence>
<comment type="caution">
    <text evidence="1">The sequence shown here is derived from an EMBL/GenBank/DDBJ whole genome shotgun (WGS) entry which is preliminary data.</text>
</comment>
<dbReference type="Proteomes" id="UP000033774">
    <property type="component" value="Unassembled WGS sequence"/>
</dbReference>
<dbReference type="RefSeq" id="WP_045777326.1">
    <property type="nucleotide sequence ID" value="NZ_LAJY01000733.1"/>
</dbReference>
<keyword evidence="2" id="KW-1185">Reference proteome</keyword>
<dbReference type="EMBL" id="LAJY01000733">
    <property type="protein sequence ID" value="KJV08190.1"/>
    <property type="molecule type" value="Genomic_DNA"/>
</dbReference>
<evidence type="ECO:0000313" key="2">
    <source>
        <dbReference type="Proteomes" id="UP000033774"/>
    </source>
</evidence>
<evidence type="ECO:0000313" key="1">
    <source>
        <dbReference type="EMBL" id="KJV08190.1"/>
    </source>
</evidence>
<name>A0A0F3IN81_9PROT</name>
<organism evidence="1 2">
    <name type="scientific">Elstera litoralis</name>
    <dbReference type="NCBI Taxonomy" id="552518"/>
    <lineage>
        <taxon>Bacteria</taxon>
        <taxon>Pseudomonadati</taxon>
        <taxon>Pseudomonadota</taxon>
        <taxon>Alphaproteobacteria</taxon>
        <taxon>Rhodospirillales</taxon>
        <taxon>Rhodospirillaceae</taxon>
        <taxon>Elstera</taxon>
    </lineage>
</organism>
<gene>
    <name evidence="1" type="ORF">VZ95_19395</name>
</gene>